<proteinExistence type="evidence at transcript level"/>
<sequence length="55" mass="6355">MASISQSSWIFDERFTCGRKEKAWKSESKKELPVGQAVTELSAWLRILLWRVSAL</sequence>
<reference evidence="1" key="1">
    <citation type="journal article" date="2009" name="PLoS Genet.">
        <title>Sequencing, mapping, and analysis of 27,455 maize full-length cDNAs.</title>
        <authorList>
            <person name="Soderlund C."/>
            <person name="Descour A."/>
            <person name="Kudrna D."/>
            <person name="Bomhoff M."/>
            <person name="Boyd L."/>
            <person name="Currie J."/>
            <person name="Angelova A."/>
            <person name="Collura K."/>
            <person name="Wissotski M."/>
            <person name="Ashley E."/>
            <person name="Morrow D."/>
            <person name="Fernandes J."/>
            <person name="Walbot V."/>
            <person name="Yu Y."/>
        </authorList>
    </citation>
    <scope>NUCLEOTIDE SEQUENCE</scope>
    <source>
        <strain evidence="1">B73</strain>
    </source>
</reference>
<dbReference type="EMBL" id="BT065214">
    <property type="protein sequence ID" value="ACN31090.1"/>
    <property type="molecule type" value="mRNA"/>
</dbReference>
<protein>
    <submittedName>
        <fullName evidence="1">Uncharacterized protein</fullName>
    </submittedName>
</protein>
<organism evidence="1">
    <name type="scientific">Zea mays</name>
    <name type="common">Maize</name>
    <dbReference type="NCBI Taxonomy" id="4577"/>
    <lineage>
        <taxon>Eukaryota</taxon>
        <taxon>Viridiplantae</taxon>
        <taxon>Streptophyta</taxon>
        <taxon>Embryophyta</taxon>
        <taxon>Tracheophyta</taxon>
        <taxon>Spermatophyta</taxon>
        <taxon>Magnoliopsida</taxon>
        <taxon>Liliopsida</taxon>
        <taxon>Poales</taxon>
        <taxon>Poaceae</taxon>
        <taxon>PACMAD clade</taxon>
        <taxon>Panicoideae</taxon>
        <taxon>Andropogonodae</taxon>
        <taxon>Andropogoneae</taxon>
        <taxon>Tripsacinae</taxon>
        <taxon>Zea</taxon>
    </lineage>
</organism>
<evidence type="ECO:0000313" key="1">
    <source>
        <dbReference type="EMBL" id="ACN31090.1"/>
    </source>
</evidence>
<name>C0PA95_MAIZE</name>
<accession>C0PA95</accession>
<dbReference type="AlphaFoldDB" id="C0PA95"/>